<dbReference type="EMBL" id="JXXN02000234">
    <property type="protein sequence ID" value="THD28112.1"/>
    <property type="molecule type" value="Genomic_DNA"/>
</dbReference>
<feature type="compositionally biased region" description="Polar residues" evidence="1">
    <location>
        <begin position="164"/>
        <end position="176"/>
    </location>
</feature>
<sequence length="333" mass="37057">MGPGWNRKFGTLSHAQCLSANDLRASCSVNNVRECDKSAQNPGSGTVSVKMINTDSKPSLNVPFSQRRAKSQALLNTQGGRIKHLPQHIMPELLYDLSRTGSHISLDLTSSEDEVESLNKAKQGKKFGQDNHSIVCPNAPKVITYTLGEKLPPPSTAPVRSAPHSPTKTLQTKRGPQTTHPILLLKHPQSLKSPSSHVTTPNGRFKELGPTASLPSSYQLRTRGNRNQVVKNAPPGSVEDFMNDATQNLSREEYDPYGLVRRNFTDWFSDSNHRNTIQGDTTDSRTSSGQFSLGSTQSVPTVCTIPRTFDRRRRRNNQCQVEYHIRYRNRLES</sequence>
<evidence type="ECO:0000256" key="1">
    <source>
        <dbReference type="SAM" id="MobiDB-lite"/>
    </source>
</evidence>
<accession>A0A4E0S2W7</accession>
<comment type="caution">
    <text evidence="2">The sequence shown here is derived from an EMBL/GenBank/DDBJ whole genome shotgun (WGS) entry which is preliminary data.</text>
</comment>
<evidence type="ECO:0000313" key="3">
    <source>
        <dbReference type="Proteomes" id="UP000230066"/>
    </source>
</evidence>
<name>A0A4E0S2W7_FASHE</name>
<feature type="region of interest" description="Disordered" evidence="1">
    <location>
        <begin position="190"/>
        <end position="241"/>
    </location>
</feature>
<keyword evidence="3" id="KW-1185">Reference proteome</keyword>
<dbReference type="Proteomes" id="UP000230066">
    <property type="component" value="Unassembled WGS sequence"/>
</dbReference>
<feature type="region of interest" description="Disordered" evidence="1">
    <location>
        <begin position="271"/>
        <end position="297"/>
    </location>
</feature>
<reference evidence="2" key="1">
    <citation type="submission" date="2019-03" db="EMBL/GenBank/DDBJ databases">
        <title>Improved annotation for the trematode Fasciola hepatica.</title>
        <authorList>
            <person name="Choi Y.-J."/>
            <person name="Martin J."/>
            <person name="Mitreva M."/>
        </authorList>
    </citation>
    <scope>NUCLEOTIDE SEQUENCE [LARGE SCALE GENOMIC DNA]</scope>
</reference>
<feature type="region of interest" description="Disordered" evidence="1">
    <location>
        <begin position="151"/>
        <end position="176"/>
    </location>
</feature>
<organism evidence="2 3">
    <name type="scientific">Fasciola hepatica</name>
    <name type="common">Liver fluke</name>
    <dbReference type="NCBI Taxonomy" id="6192"/>
    <lineage>
        <taxon>Eukaryota</taxon>
        <taxon>Metazoa</taxon>
        <taxon>Spiralia</taxon>
        <taxon>Lophotrochozoa</taxon>
        <taxon>Platyhelminthes</taxon>
        <taxon>Trematoda</taxon>
        <taxon>Digenea</taxon>
        <taxon>Plagiorchiida</taxon>
        <taxon>Echinostomata</taxon>
        <taxon>Echinostomatoidea</taxon>
        <taxon>Fasciolidae</taxon>
        <taxon>Fasciola</taxon>
    </lineage>
</organism>
<gene>
    <name evidence="2" type="ORF">D915_001094</name>
</gene>
<proteinExistence type="predicted"/>
<feature type="compositionally biased region" description="Polar residues" evidence="1">
    <location>
        <begin position="213"/>
        <end position="230"/>
    </location>
</feature>
<evidence type="ECO:0000313" key="2">
    <source>
        <dbReference type="EMBL" id="THD28112.1"/>
    </source>
</evidence>
<feature type="compositionally biased region" description="Polar residues" evidence="1">
    <location>
        <begin position="190"/>
        <end position="202"/>
    </location>
</feature>
<protein>
    <submittedName>
        <fullName evidence="2">Uncharacterized protein</fullName>
    </submittedName>
</protein>
<dbReference type="AlphaFoldDB" id="A0A4E0S2W7"/>